<evidence type="ECO:0000256" key="3">
    <source>
        <dbReference type="ARBA" id="ARBA00022490"/>
    </source>
</evidence>
<dbReference type="PANTHER" id="PTHR10233:SF14">
    <property type="entry name" value="TRANSLATION INITIATION FACTOR EIF-2B SUBUNIT DELTA"/>
    <property type="match status" value="1"/>
</dbReference>
<feature type="compositionally biased region" description="Low complexity" evidence="10">
    <location>
        <begin position="1"/>
        <end position="37"/>
    </location>
</feature>
<evidence type="ECO:0000256" key="1">
    <source>
        <dbReference type="ARBA" id="ARBA00004514"/>
    </source>
</evidence>
<dbReference type="InterPro" id="IPR042529">
    <property type="entry name" value="IF_2B-like_C"/>
</dbReference>
<evidence type="ECO:0000256" key="10">
    <source>
        <dbReference type="SAM" id="MobiDB-lite"/>
    </source>
</evidence>
<keyword evidence="4" id="KW-0396">Initiation factor</keyword>
<evidence type="ECO:0000256" key="7">
    <source>
        <dbReference type="ARBA" id="ARBA00044356"/>
    </source>
</evidence>
<dbReference type="Proteomes" id="UP001140453">
    <property type="component" value="Unassembled WGS sequence"/>
</dbReference>
<protein>
    <recommendedName>
        <fullName evidence="6">Translation initiation factor eIF2B subunit delta</fullName>
    </recommendedName>
    <alternativeName>
        <fullName evidence="7">eIF2B GDP-GTP exchange factor subunit delta</fullName>
    </alternativeName>
</protein>
<evidence type="ECO:0000256" key="4">
    <source>
        <dbReference type="ARBA" id="ARBA00022540"/>
    </source>
</evidence>
<evidence type="ECO:0000313" key="12">
    <source>
        <dbReference type="Proteomes" id="UP001140453"/>
    </source>
</evidence>
<dbReference type="PANTHER" id="PTHR10233">
    <property type="entry name" value="TRANSLATION INITIATION FACTOR EIF-2B"/>
    <property type="match status" value="1"/>
</dbReference>
<dbReference type="OrthoDB" id="10254737at2759"/>
<dbReference type="GO" id="GO:0003743">
    <property type="term" value="F:translation initiation factor activity"/>
    <property type="evidence" value="ECO:0007669"/>
    <property type="project" value="UniProtKB-KW"/>
</dbReference>
<evidence type="ECO:0000256" key="6">
    <source>
        <dbReference type="ARBA" id="ARBA00044147"/>
    </source>
</evidence>
<feature type="region of interest" description="Disordered" evidence="10">
    <location>
        <begin position="1"/>
        <end position="90"/>
    </location>
</feature>
<dbReference type="InterPro" id="IPR037171">
    <property type="entry name" value="NagB/RpiA_transferase-like"/>
</dbReference>
<comment type="subcellular location">
    <subcellularLocation>
        <location evidence="1">Cytoplasm</location>
        <location evidence="1">Cytosol</location>
    </subcellularLocation>
</comment>
<keyword evidence="3" id="KW-0963">Cytoplasm</keyword>
<dbReference type="SUPFAM" id="SSF100950">
    <property type="entry name" value="NagB/RpiA/CoA transferase-like"/>
    <property type="match status" value="1"/>
</dbReference>
<dbReference type="AlphaFoldDB" id="A0A9W8YQK0"/>
<dbReference type="Gene3D" id="3.40.50.10470">
    <property type="entry name" value="Translation initiation factor eif-2b, domain 2"/>
    <property type="match status" value="1"/>
</dbReference>
<dbReference type="InterPro" id="IPR000649">
    <property type="entry name" value="IF-2B-related"/>
</dbReference>
<accession>A0A9W8YQK0</accession>
<keyword evidence="5" id="KW-0648">Protein biosynthesis</keyword>
<comment type="similarity">
    <text evidence="2 9">Belongs to the eIF-2B alpha/beta/delta subunits family.</text>
</comment>
<reference evidence="11" key="1">
    <citation type="submission" date="2022-10" db="EMBL/GenBank/DDBJ databases">
        <title>Tapping the CABI collections for fungal endophytes: first genome assemblies for Collariella, Neodidymelliopsis, Ascochyta clinopodiicola, Didymella pomorum, Didymosphaeria variabile, Neocosmospora piperis and Neocucurbitaria cava.</title>
        <authorList>
            <person name="Hill R."/>
        </authorList>
    </citation>
    <scope>NUCLEOTIDE SEQUENCE</scope>
    <source>
        <strain evidence="11">IMI 355082</strain>
    </source>
</reference>
<sequence length="414" mass="43859">MSEPSAQTAPSAAPAPAAAPAQNATPAAPALTPAQKKAQAKAEKAARRGQVVAAKVVPPAQNSPAAKAPKKTAVAAGGPTPVPAAAQKAKGPKIPDMYSHLHTAKKLPLSKADKDVHPSVLAIGQQMANFTLKDNSARLEAMLVAFMKCLNPQIDYLIGCRPMCASMGNAIRMLKAKIANLVELNVPDEEAKKTLRAAIELFIQERILYAEDAIVSKAVSIIEDDETILTYGHARLVRLSLQKAHAIGRKFKVTVVDDAADEALDCSGRELAKILHNDGIEVTYQPQLFGIDSHIKSVSKVLLGAEAMFANGSIYAPAGTAEIAEAAKNSDVPIVALLETVNCDRERISAGTLTYNEIDPEAFEADSFRLLFDTTPGKHISIVVTESEEANASGSTSAILSALKRLDERHVNSN</sequence>
<evidence type="ECO:0000256" key="2">
    <source>
        <dbReference type="ARBA" id="ARBA00007251"/>
    </source>
</evidence>
<evidence type="ECO:0000313" key="11">
    <source>
        <dbReference type="EMBL" id="KAJ4389432.1"/>
    </source>
</evidence>
<evidence type="ECO:0000256" key="9">
    <source>
        <dbReference type="RuleBase" id="RU003814"/>
    </source>
</evidence>
<name>A0A9W8YQK0_9PEZI</name>
<comment type="caution">
    <text evidence="11">The sequence shown here is derived from an EMBL/GenBank/DDBJ whole genome shotgun (WGS) entry which is preliminary data.</text>
</comment>
<comment type="subunit">
    <text evidence="8">Component of the translation initiation factor 2B (eIF2B) complex which is a heterodecamer of two sets of five different subunits: alpha, beta, gamma, delta and epsilon. Subunits alpha, beta and delta comprise a regulatory subcomplex and subunits epsilon and gamma comprise a catalytic subcomplex. Within the complex, the hexameric regulatory complex resides at the center, with the two heterodimeric catalytic subcomplexes bound on opposite sides.</text>
</comment>
<proteinExistence type="inferred from homology"/>
<dbReference type="Pfam" id="PF01008">
    <property type="entry name" value="IF-2B"/>
    <property type="match status" value="1"/>
</dbReference>
<keyword evidence="12" id="KW-1185">Reference proteome</keyword>
<feature type="compositionally biased region" description="Low complexity" evidence="10">
    <location>
        <begin position="51"/>
        <end position="86"/>
    </location>
</feature>
<dbReference type="EMBL" id="JAPEVB010000004">
    <property type="protein sequence ID" value="KAJ4389432.1"/>
    <property type="molecule type" value="Genomic_DNA"/>
</dbReference>
<evidence type="ECO:0000256" key="8">
    <source>
        <dbReference type="ARBA" id="ARBA00046432"/>
    </source>
</evidence>
<dbReference type="GO" id="GO:0005829">
    <property type="term" value="C:cytosol"/>
    <property type="evidence" value="ECO:0007669"/>
    <property type="project" value="UniProtKB-SubCell"/>
</dbReference>
<organism evidence="11 12">
    <name type="scientific">Gnomoniopsis smithogilvyi</name>
    <dbReference type="NCBI Taxonomy" id="1191159"/>
    <lineage>
        <taxon>Eukaryota</taxon>
        <taxon>Fungi</taxon>
        <taxon>Dikarya</taxon>
        <taxon>Ascomycota</taxon>
        <taxon>Pezizomycotina</taxon>
        <taxon>Sordariomycetes</taxon>
        <taxon>Sordariomycetidae</taxon>
        <taxon>Diaporthales</taxon>
        <taxon>Gnomoniaceae</taxon>
        <taxon>Gnomoniopsis</taxon>
    </lineage>
</organism>
<evidence type="ECO:0000256" key="5">
    <source>
        <dbReference type="ARBA" id="ARBA00022917"/>
    </source>
</evidence>
<gene>
    <name evidence="11" type="ORF">N0V93_006900</name>
</gene>